<name>A0A0F6PWZ3_9ZZZZ</name>
<evidence type="ECO:0000313" key="4">
    <source>
        <dbReference type="EMBL" id="AKC94861.1"/>
    </source>
</evidence>
<keyword evidence="2" id="KW-0967">Endosome</keyword>
<feature type="region of interest" description="Disordered" evidence="3">
    <location>
        <begin position="189"/>
        <end position="216"/>
    </location>
</feature>
<evidence type="ECO:0000256" key="1">
    <source>
        <dbReference type="ARBA" id="ARBA00004177"/>
    </source>
</evidence>
<comment type="subcellular location">
    <subcellularLocation>
        <location evidence="1">Endosome</location>
    </subcellularLocation>
</comment>
<dbReference type="AlphaFoldDB" id="A0A0F6PWZ3"/>
<reference evidence="4" key="1">
    <citation type="journal article" date="2015" name="Nature">
        <title>Complex archaea that bridge the gap between prokaryotes and eukaryotes.</title>
        <authorList>
            <person name="Spang A."/>
            <person name="Saw J.H."/>
            <person name="Jorgensen S.L."/>
            <person name="Zaremba-Niedzwiedzka K."/>
            <person name="Martijn J."/>
            <person name="Lind A.E."/>
            <person name="van Eijk R."/>
            <person name="Schleper C."/>
            <person name="Guy L."/>
            <person name="Ettema T.J."/>
        </authorList>
    </citation>
    <scope>NUCLEOTIDE SEQUENCE</scope>
</reference>
<proteinExistence type="predicted"/>
<sequence length="237" mass="25889">MTTPMTTTGVFRRVFGAPKKAELTAKDGIASLRGTLQLMELRSRTLQTKIDQETTQATAFMRQRNRRAALPCMKRRKTYEFQLDQLIAQRFNIEQQVMSLEAANIGVSTVQAMKVGTQSMQAVYKDIDVGDVDELALDVQEQMNVADRVNEAISQPLNSNMQLAMGDDDELLAELEEIDAQRVDADLLPDGAPSAAATVAAPPDTEPVPASTAEAAAPVAAVNEEEEMRALEVSMTM</sequence>
<evidence type="ECO:0000256" key="3">
    <source>
        <dbReference type="SAM" id="MobiDB-lite"/>
    </source>
</evidence>
<protein>
    <submittedName>
        <fullName evidence="4">Putative Snf7 domain-containing protein</fullName>
    </submittedName>
</protein>
<dbReference type="Gene3D" id="1.10.287.1060">
    <property type="entry name" value="ESAT-6-like"/>
    <property type="match status" value="1"/>
</dbReference>
<dbReference type="PANTHER" id="PTHR22761:SF10">
    <property type="entry name" value="GH13992P"/>
    <property type="match status" value="1"/>
</dbReference>
<dbReference type="InterPro" id="IPR005024">
    <property type="entry name" value="Snf7_fam"/>
</dbReference>
<evidence type="ECO:0000256" key="2">
    <source>
        <dbReference type="ARBA" id="ARBA00022753"/>
    </source>
</evidence>
<dbReference type="EMBL" id="KP869589">
    <property type="protein sequence ID" value="AKC94861.1"/>
    <property type="molecule type" value="Genomic_DNA"/>
</dbReference>
<dbReference type="GO" id="GO:0006900">
    <property type="term" value="P:vesicle budding from membrane"/>
    <property type="evidence" value="ECO:0007669"/>
    <property type="project" value="TreeGrafter"/>
</dbReference>
<dbReference type="PANTHER" id="PTHR22761">
    <property type="entry name" value="CHARGED MULTIVESICULAR BODY PROTEIN"/>
    <property type="match status" value="1"/>
</dbReference>
<organism evidence="4">
    <name type="scientific">uncultured organism</name>
    <dbReference type="NCBI Taxonomy" id="155900"/>
    <lineage>
        <taxon>unclassified sequences</taxon>
        <taxon>environmental samples</taxon>
    </lineage>
</organism>
<dbReference type="Pfam" id="PF03357">
    <property type="entry name" value="Snf7"/>
    <property type="match status" value="1"/>
</dbReference>
<dbReference type="GO" id="GO:0009898">
    <property type="term" value="C:cytoplasmic side of plasma membrane"/>
    <property type="evidence" value="ECO:0007669"/>
    <property type="project" value="TreeGrafter"/>
</dbReference>
<accession>A0A0F6PWZ3</accession>